<dbReference type="NCBIfam" id="TIGR01730">
    <property type="entry name" value="RND_mfp"/>
    <property type="match status" value="1"/>
</dbReference>
<keyword evidence="10" id="KW-1185">Reference proteome</keyword>
<reference evidence="9 10" key="1">
    <citation type="submission" date="2018-12" db="EMBL/GenBank/DDBJ databases">
        <title>Hymenobacter gummosus sp. nov., isolated from a spring.</title>
        <authorList>
            <person name="Nie L."/>
        </authorList>
    </citation>
    <scope>NUCLEOTIDE SEQUENCE [LARGE SCALE GENOMIC DNA]</scope>
    <source>
        <strain evidence="9 10">KCTC 52166</strain>
    </source>
</reference>
<evidence type="ECO:0000259" key="8">
    <source>
        <dbReference type="Pfam" id="PF25967"/>
    </source>
</evidence>
<dbReference type="GO" id="GO:0005886">
    <property type="term" value="C:plasma membrane"/>
    <property type="evidence" value="ECO:0007669"/>
    <property type="project" value="TreeGrafter"/>
</dbReference>
<dbReference type="InterPro" id="IPR058625">
    <property type="entry name" value="MdtA-like_BSH"/>
</dbReference>
<dbReference type="GO" id="GO:0030313">
    <property type="term" value="C:cell envelope"/>
    <property type="evidence" value="ECO:0007669"/>
    <property type="project" value="UniProtKB-SubCell"/>
</dbReference>
<dbReference type="InterPro" id="IPR058627">
    <property type="entry name" value="MdtA-like_C"/>
</dbReference>
<feature type="compositionally biased region" description="Low complexity" evidence="4">
    <location>
        <begin position="368"/>
        <end position="377"/>
    </location>
</feature>
<name>A0A3S0K6M6_9BACT</name>
<feature type="domain" description="Multidrug resistance protein MdtA-like alpha-helical hairpin" evidence="5">
    <location>
        <begin position="103"/>
        <end position="172"/>
    </location>
</feature>
<dbReference type="Proteomes" id="UP000282184">
    <property type="component" value="Unassembled WGS sequence"/>
</dbReference>
<dbReference type="SUPFAM" id="SSF111369">
    <property type="entry name" value="HlyD-like secretion proteins"/>
    <property type="match status" value="1"/>
</dbReference>
<feature type="compositionally biased region" description="Polar residues" evidence="4">
    <location>
        <begin position="401"/>
        <end position="414"/>
    </location>
</feature>
<dbReference type="InterPro" id="IPR058626">
    <property type="entry name" value="MdtA-like_b-barrel"/>
</dbReference>
<evidence type="ECO:0000256" key="2">
    <source>
        <dbReference type="ARBA" id="ARBA00009477"/>
    </source>
</evidence>
<dbReference type="InterPro" id="IPR058624">
    <property type="entry name" value="MdtA-like_HH"/>
</dbReference>
<evidence type="ECO:0000256" key="4">
    <source>
        <dbReference type="SAM" id="MobiDB-lite"/>
    </source>
</evidence>
<comment type="caution">
    <text evidence="9">The sequence shown here is derived from an EMBL/GenBank/DDBJ whole genome shotgun (WGS) entry which is preliminary data.</text>
</comment>
<feature type="domain" description="Multidrug resistance protein MdtA-like barrel-sandwich hybrid" evidence="6">
    <location>
        <begin position="62"/>
        <end position="199"/>
    </location>
</feature>
<dbReference type="InterPro" id="IPR006143">
    <property type="entry name" value="RND_pump_MFP"/>
</dbReference>
<dbReference type="AlphaFoldDB" id="A0A3S0K6M6"/>
<dbReference type="EMBL" id="RXOF01000004">
    <property type="protein sequence ID" value="RTQ50891.1"/>
    <property type="molecule type" value="Genomic_DNA"/>
</dbReference>
<proteinExistence type="inferred from homology"/>
<feature type="region of interest" description="Disordered" evidence="4">
    <location>
        <begin position="364"/>
        <end position="414"/>
    </location>
</feature>
<evidence type="ECO:0000259" key="6">
    <source>
        <dbReference type="Pfam" id="PF25917"/>
    </source>
</evidence>
<dbReference type="Gene3D" id="2.40.30.170">
    <property type="match status" value="1"/>
</dbReference>
<dbReference type="Gene3D" id="2.40.50.100">
    <property type="match status" value="1"/>
</dbReference>
<feature type="compositionally biased region" description="Gly residues" evidence="4">
    <location>
        <begin position="378"/>
        <end position="391"/>
    </location>
</feature>
<comment type="subcellular location">
    <subcellularLocation>
        <location evidence="1">Cell envelope</location>
    </subcellularLocation>
</comment>
<dbReference type="Pfam" id="PF25876">
    <property type="entry name" value="HH_MFP_RND"/>
    <property type="match status" value="1"/>
</dbReference>
<dbReference type="GO" id="GO:0046677">
    <property type="term" value="P:response to antibiotic"/>
    <property type="evidence" value="ECO:0007669"/>
    <property type="project" value="TreeGrafter"/>
</dbReference>
<dbReference type="Pfam" id="PF25917">
    <property type="entry name" value="BSH_RND"/>
    <property type="match status" value="1"/>
</dbReference>
<evidence type="ECO:0000256" key="3">
    <source>
        <dbReference type="SAM" id="Coils"/>
    </source>
</evidence>
<evidence type="ECO:0000313" key="10">
    <source>
        <dbReference type="Proteomes" id="UP000282184"/>
    </source>
</evidence>
<feature type="coiled-coil region" evidence="3">
    <location>
        <begin position="110"/>
        <end position="161"/>
    </location>
</feature>
<keyword evidence="3" id="KW-0175">Coiled coil</keyword>
<feature type="domain" description="Multidrug resistance protein MdtA-like C-terminal permuted SH3" evidence="8">
    <location>
        <begin position="300"/>
        <end position="359"/>
    </location>
</feature>
<evidence type="ECO:0000256" key="1">
    <source>
        <dbReference type="ARBA" id="ARBA00004196"/>
    </source>
</evidence>
<dbReference type="Pfam" id="PF25967">
    <property type="entry name" value="RND-MFP_C"/>
    <property type="match status" value="1"/>
</dbReference>
<gene>
    <name evidence="9" type="ORF">EJV47_09770</name>
</gene>
<evidence type="ECO:0000259" key="5">
    <source>
        <dbReference type="Pfam" id="PF25876"/>
    </source>
</evidence>
<feature type="domain" description="Multidrug resistance protein MdtA-like beta-barrel" evidence="7">
    <location>
        <begin position="208"/>
        <end position="287"/>
    </location>
</feature>
<sequence>MNKTLLALTYAAGLLSFSGCGNKEADKAAAGPPPATPVTLVEARTTAAIYYDEYPARVVALNNVELRSQVAGFITGIFFKEGEVVPKGKTLYEIDRRKYQAAYQQALAGLRSTQATVQNAKVNLDRYERLAKQDAIALQIVDNARTAYATAQSQVAAAEASVAAARTDLSYSLITAPFTGRIGISQVRLGSQVSPGSTLLNTISGEDPMGVDFVVPEADLSRFAELQGKGGGSQDSTFRLELPDGTRYAASGKILAIDRGIDQQTGTATVRVQFPNADRKLKDGMSSVLRVLNRTSGQRIVIPFKAVTEQMGENFVFVAGDSSKAVQRKVQLGPRLRDQIVILNGIREGDQVVTEGLNRLRDGGLIQAGSPGQAAAGGAPGQPNGAGGQGAGSAANNGASTGTPPAANSSSATR</sequence>
<dbReference type="RefSeq" id="WP_126692956.1">
    <property type="nucleotide sequence ID" value="NZ_RXOF01000004.1"/>
</dbReference>
<protein>
    <submittedName>
        <fullName evidence="9">Efflux RND transporter periplasmic adaptor subunit</fullName>
    </submittedName>
</protein>
<dbReference type="PANTHER" id="PTHR30158">
    <property type="entry name" value="ACRA/E-RELATED COMPONENT OF DRUG EFFLUX TRANSPORTER"/>
    <property type="match status" value="1"/>
</dbReference>
<organism evidence="9 10">
    <name type="scientific">Hymenobacter gummosus</name>
    <dbReference type="NCBI Taxonomy" id="1776032"/>
    <lineage>
        <taxon>Bacteria</taxon>
        <taxon>Pseudomonadati</taxon>
        <taxon>Bacteroidota</taxon>
        <taxon>Cytophagia</taxon>
        <taxon>Cytophagales</taxon>
        <taxon>Hymenobacteraceae</taxon>
        <taxon>Hymenobacter</taxon>
    </lineage>
</organism>
<dbReference type="OrthoDB" id="9801814at2"/>
<accession>A0A3S0K6M6</accession>
<dbReference type="Pfam" id="PF25944">
    <property type="entry name" value="Beta-barrel_RND"/>
    <property type="match status" value="1"/>
</dbReference>
<evidence type="ECO:0000313" key="9">
    <source>
        <dbReference type="EMBL" id="RTQ50891.1"/>
    </source>
</evidence>
<evidence type="ECO:0000259" key="7">
    <source>
        <dbReference type="Pfam" id="PF25944"/>
    </source>
</evidence>
<comment type="similarity">
    <text evidence="2">Belongs to the membrane fusion protein (MFP) (TC 8.A.1) family.</text>
</comment>
<dbReference type="Gene3D" id="2.40.420.20">
    <property type="match status" value="1"/>
</dbReference>
<dbReference type="GO" id="GO:0022857">
    <property type="term" value="F:transmembrane transporter activity"/>
    <property type="evidence" value="ECO:0007669"/>
    <property type="project" value="InterPro"/>
</dbReference>
<dbReference type="Gene3D" id="1.10.287.470">
    <property type="entry name" value="Helix hairpin bin"/>
    <property type="match status" value="1"/>
</dbReference>
<dbReference type="PROSITE" id="PS51257">
    <property type="entry name" value="PROKAR_LIPOPROTEIN"/>
    <property type="match status" value="1"/>
</dbReference>